<dbReference type="eggNOG" id="COG3134">
    <property type="taxonomic scope" value="Bacteria"/>
</dbReference>
<feature type="domain" description="Glycine zipper 2TM" evidence="4">
    <location>
        <begin position="70"/>
        <end position="104"/>
    </location>
</feature>
<evidence type="ECO:0000256" key="3">
    <source>
        <dbReference type="SAM" id="SignalP"/>
    </source>
</evidence>
<evidence type="ECO:0000256" key="1">
    <source>
        <dbReference type="ARBA" id="ARBA00004370"/>
    </source>
</evidence>
<reference evidence="5 6" key="1">
    <citation type="journal article" date="2017" name="Antonie Van Leeuwenhoek">
        <title>Rhizobium rhizosphaerae sp. nov., a novel species isolated from rice rhizosphere.</title>
        <authorList>
            <person name="Zhao J.J."/>
            <person name="Zhang J."/>
            <person name="Zhang R.J."/>
            <person name="Zhang C.W."/>
            <person name="Yin H.Q."/>
            <person name="Zhang X.X."/>
        </authorList>
    </citation>
    <scope>NUCLEOTIDE SEQUENCE [LARGE SCALE GENOMIC DNA]</scope>
    <source>
        <strain evidence="5 6">E3</strain>
    </source>
</reference>
<comment type="subcellular location">
    <subcellularLocation>
        <location evidence="1">Membrane</location>
    </subcellularLocation>
</comment>
<dbReference type="EMBL" id="BAEN01000038">
    <property type="protein sequence ID" value="GAC14700.1"/>
    <property type="molecule type" value="Genomic_DNA"/>
</dbReference>
<feature type="chain" id="PRO_5003901478" description="Glycine zipper 2TM domain-containing protein" evidence="3">
    <location>
        <begin position="24"/>
        <end position="169"/>
    </location>
</feature>
<dbReference type="InterPro" id="IPR051407">
    <property type="entry name" value="Bact_OM_lipoprot/Surf_antigen"/>
</dbReference>
<name>K6YTT9_9ALTE</name>
<accession>K6YTT9</accession>
<sequence length="169" mass="18920">MLNLKNISLVTLTFALFAGQASAKARYDYARVVHVKPVYQYVTVNQPIEQCYPVKRTIRHNTDHRQRAHSTIAGAVIGGVIGNAIGDNRASTVTGAIIGGAIGNHSQGPHYSTHVTQHCETVYESTKKVRKIRGYNVKYRYQGESYKTFMHQHPGNTVKVRVKVSPYRH</sequence>
<dbReference type="Proteomes" id="UP000006334">
    <property type="component" value="Unassembled WGS sequence"/>
</dbReference>
<gene>
    <name evidence="5" type="ORF">GLIP_2072</name>
</gene>
<organism evidence="5 6">
    <name type="scientific">Aliiglaciecola lipolytica E3</name>
    <dbReference type="NCBI Taxonomy" id="1127673"/>
    <lineage>
        <taxon>Bacteria</taxon>
        <taxon>Pseudomonadati</taxon>
        <taxon>Pseudomonadota</taxon>
        <taxon>Gammaproteobacteria</taxon>
        <taxon>Alteromonadales</taxon>
        <taxon>Alteromonadaceae</taxon>
        <taxon>Aliiglaciecola</taxon>
    </lineage>
</organism>
<dbReference type="STRING" id="1127673.GLIP_2072"/>
<dbReference type="GO" id="GO:0019867">
    <property type="term" value="C:outer membrane"/>
    <property type="evidence" value="ECO:0007669"/>
    <property type="project" value="InterPro"/>
</dbReference>
<dbReference type="InterPro" id="IPR008816">
    <property type="entry name" value="Gly_zipper_2TM_dom"/>
</dbReference>
<evidence type="ECO:0000313" key="6">
    <source>
        <dbReference type="Proteomes" id="UP000006334"/>
    </source>
</evidence>
<evidence type="ECO:0000259" key="4">
    <source>
        <dbReference type="Pfam" id="PF05433"/>
    </source>
</evidence>
<keyword evidence="6" id="KW-1185">Reference proteome</keyword>
<dbReference type="AlphaFoldDB" id="K6YTT9"/>
<dbReference type="PANTHER" id="PTHR35603:SF2">
    <property type="entry name" value="OUTER MEMBRANE LIPOPROTEIN"/>
    <property type="match status" value="1"/>
</dbReference>
<comment type="caution">
    <text evidence="5">The sequence shown here is derived from an EMBL/GenBank/DDBJ whole genome shotgun (WGS) entry which is preliminary data.</text>
</comment>
<dbReference type="PANTHER" id="PTHR35603">
    <property type="match status" value="1"/>
</dbReference>
<dbReference type="RefSeq" id="WP_008844516.1">
    <property type="nucleotide sequence ID" value="NZ_BAEN01000038.1"/>
</dbReference>
<keyword evidence="2" id="KW-0472">Membrane</keyword>
<proteinExistence type="predicted"/>
<dbReference type="Pfam" id="PF05433">
    <property type="entry name" value="Rick_17kDa_Anti"/>
    <property type="match status" value="1"/>
</dbReference>
<keyword evidence="3" id="KW-0732">Signal</keyword>
<dbReference type="OrthoDB" id="8909257at2"/>
<evidence type="ECO:0000313" key="5">
    <source>
        <dbReference type="EMBL" id="GAC14700.1"/>
    </source>
</evidence>
<feature type="signal peptide" evidence="3">
    <location>
        <begin position="1"/>
        <end position="23"/>
    </location>
</feature>
<protein>
    <recommendedName>
        <fullName evidence="4">Glycine zipper 2TM domain-containing protein</fullName>
    </recommendedName>
</protein>
<evidence type="ECO:0000256" key="2">
    <source>
        <dbReference type="ARBA" id="ARBA00023136"/>
    </source>
</evidence>